<evidence type="ECO:0000313" key="1">
    <source>
        <dbReference type="EMBL" id="RAO70464.1"/>
    </source>
</evidence>
<organism evidence="1 2">
    <name type="scientific">Talaromyces amestolkiae</name>
    <dbReference type="NCBI Taxonomy" id="1196081"/>
    <lineage>
        <taxon>Eukaryota</taxon>
        <taxon>Fungi</taxon>
        <taxon>Dikarya</taxon>
        <taxon>Ascomycota</taxon>
        <taxon>Pezizomycotina</taxon>
        <taxon>Eurotiomycetes</taxon>
        <taxon>Eurotiomycetidae</taxon>
        <taxon>Eurotiales</taxon>
        <taxon>Trichocomaceae</taxon>
        <taxon>Talaromyces</taxon>
        <taxon>Talaromyces sect. Talaromyces</taxon>
    </lineage>
</organism>
<comment type="caution">
    <text evidence="1">The sequence shown here is derived from an EMBL/GenBank/DDBJ whole genome shotgun (WGS) entry which is preliminary data.</text>
</comment>
<gene>
    <name evidence="1" type="ORF">BHQ10_006476</name>
</gene>
<dbReference type="GeneID" id="63795692"/>
<dbReference type="EMBL" id="MIKG01000012">
    <property type="protein sequence ID" value="RAO70464.1"/>
    <property type="molecule type" value="Genomic_DNA"/>
</dbReference>
<dbReference type="Proteomes" id="UP000249363">
    <property type="component" value="Unassembled WGS sequence"/>
</dbReference>
<name>A0A364L3U8_TALAM</name>
<dbReference type="RefSeq" id="XP_040734980.1">
    <property type="nucleotide sequence ID" value="XM_040879066.1"/>
</dbReference>
<evidence type="ECO:0000313" key="2">
    <source>
        <dbReference type="Proteomes" id="UP000249363"/>
    </source>
</evidence>
<reference evidence="1 2" key="1">
    <citation type="journal article" date="2017" name="Biotechnol. Biofuels">
        <title>Differential beta-glucosidase expression as a function of carbon source availability in Talaromyces amestolkiae: a genomic and proteomic approach.</title>
        <authorList>
            <person name="de Eugenio L.I."/>
            <person name="Mendez-Liter J.A."/>
            <person name="Nieto-Dominguez M."/>
            <person name="Alonso L."/>
            <person name="Gil-Munoz J."/>
            <person name="Barriuso J."/>
            <person name="Prieto A."/>
            <person name="Martinez M.J."/>
        </authorList>
    </citation>
    <scope>NUCLEOTIDE SEQUENCE [LARGE SCALE GENOMIC DNA]</scope>
    <source>
        <strain evidence="1 2">CIB</strain>
    </source>
</reference>
<sequence>MPASDMSNEDYNERSALRTETLRRLKSQLEENLPDEQVTSSFWAFCQVADITKLDNLATSLSNPGMQGAAGFIINGCQDAIARWLLSLSIRVDKPDEKTLVLEFHWQREMEWEGNVDLMNEPKSSRGLDSYKNGGPLLRIPSGVKGQSKIIRSGDSITMTTPDPEKLPLPTWDLLEMQWYLQRVAAMSGVAGDDEGFYHDEDNVEIWLRDVPDGSAVDDLKL</sequence>
<protein>
    <recommendedName>
        <fullName evidence="3">HNH nuclease domain-containing protein</fullName>
    </recommendedName>
</protein>
<dbReference type="OrthoDB" id="4227371at2759"/>
<accession>A0A364L3U8</accession>
<dbReference type="AlphaFoldDB" id="A0A364L3U8"/>
<evidence type="ECO:0008006" key="3">
    <source>
        <dbReference type="Google" id="ProtNLM"/>
    </source>
</evidence>
<keyword evidence="2" id="KW-1185">Reference proteome</keyword>
<proteinExistence type="predicted"/>